<dbReference type="EMBL" id="WUAV01000001">
    <property type="protein sequence ID" value="KAF1769940.1"/>
    <property type="molecule type" value="Genomic_DNA"/>
</dbReference>
<dbReference type="GeneID" id="9817915"/>
<name>A0A6A5HNY0_CAERE</name>
<proteinExistence type="predicted"/>
<comment type="caution">
    <text evidence="1">The sequence shown here is derived from an EMBL/GenBank/DDBJ whole genome shotgun (WGS) entry which is preliminary data.</text>
</comment>
<dbReference type="KEGG" id="crq:GCK72_001757"/>
<sequence>MQSLCNMKLAVIAKLEHSLNSDEEMEEEREPREISPNACVIFKNFPLHPINCVFHPVSDTHAFSCGSPENFHMNEREISLTALLMGQSNKNYQPDYGIPEGARSITFVYDGFEFGKSCIDFTPKFQPKEGSRFMYQLMATRVQMTYFEKEGVRRPAAVTWYYGNGYLHKLIEKLADLKNISSFIALKYEEDENMRTIYKIVKEKFLTEGKERGFDSGKELIQSGDYIPTEYSHLKLFKQPDGRKIVLACHPDSVEDQNSVYLKAEDQEKNSYGENMSGTYRFYL</sequence>
<dbReference type="AlphaFoldDB" id="A0A6A5HNY0"/>
<gene>
    <name evidence="1" type="ORF">GCK72_001757</name>
</gene>
<evidence type="ECO:0000313" key="1">
    <source>
        <dbReference type="EMBL" id="KAF1769940.1"/>
    </source>
</evidence>
<accession>A0A6A5HNY0</accession>
<dbReference type="Proteomes" id="UP000483820">
    <property type="component" value="Chromosome I"/>
</dbReference>
<organism evidence="1 2">
    <name type="scientific">Caenorhabditis remanei</name>
    <name type="common">Caenorhabditis vulgaris</name>
    <dbReference type="NCBI Taxonomy" id="31234"/>
    <lineage>
        <taxon>Eukaryota</taxon>
        <taxon>Metazoa</taxon>
        <taxon>Ecdysozoa</taxon>
        <taxon>Nematoda</taxon>
        <taxon>Chromadorea</taxon>
        <taxon>Rhabditida</taxon>
        <taxon>Rhabditina</taxon>
        <taxon>Rhabditomorpha</taxon>
        <taxon>Rhabditoidea</taxon>
        <taxon>Rhabditidae</taxon>
        <taxon>Peloderinae</taxon>
        <taxon>Caenorhabditis</taxon>
    </lineage>
</organism>
<dbReference type="CTD" id="9817915"/>
<reference evidence="1 2" key="1">
    <citation type="submission" date="2019-12" db="EMBL/GenBank/DDBJ databases">
        <title>Chromosome-level assembly of the Caenorhabditis remanei genome.</title>
        <authorList>
            <person name="Teterina A.A."/>
            <person name="Willis J.H."/>
            <person name="Phillips P.C."/>
        </authorList>
    </citation>
    <scope>NUCLEOTIDE SEQUENCE [LARGE SCALE GENOMIC DNA]</scope>
    <source>
        <strain evidence="1 2">PX506</strain>
        <tissue evidence="1">Whole organism</tissue>
    </source>
</reference>
<evidence type="ECO:0000313" key="2">
    <source>
        <dbReference type="Proteomes" id="UP000483820"/>
    </source>
</evidence>
<protein>
    <submittedName>
        <fullName evidence="1">Uncharacterized protein</fullName>
    </submittedName>
</protein>
<dbReference type="RefSeq" id="XP_003114688.2">
    <property type="nucleotide sequence ID" value="XM_003114640.2"/>
</dbReference>